<evidence type="ECO:0000313" key="2">
    <source>
        <dbReference type="EMBL" id="CCI48655.1"/>
    </source>
</evidence>
<name>A0A024GPI9_9STRA</name>
<reference evidence="2 3" key="1">
    <citation type="submission" date="2012-05" db="EMBL/GenBank/DDBJ databases">
        <title>Recombination and specialization in a pathogen metapopulation.</title>
        <authorList>
            <person name="Gardiner A."/>
            <person name="Kemen E."/>
            <person name="Schultz-Larsen T."/>
            <person name="MacLean D."/>
            <person name="Van Oosterhout C."/>
            <person name="Jones J.D.G."/>
        </authorList>
    </citation>
    <scope>NUCLEOTIDE SEQUENCE [LARGE SCALE GENOMIC DNA]</scope>
    <source>
        <strain evidence="2 3">Ac Nc2</strain>
    </source>
</reference>
<evidence type="ECO:0000256" key="1">
    <source>
        <dbReference type="SAM" id="MobiDB-lite"/>
    </source>
</evidence>
<feature type="region of interest" description="Disordered" evidence="1">
    <location>
        <begin position="1"/>
        <end position="35"/>
    </location>
</feature>
<dbReference type="EMBL" id="CAIX01000241">
    <property type="protein sequence ID" value="CCI48655.1"/>
    <property type="molecule type" value="Genomic_DNA"/>
</dbReference>
<accession>A0A024GPI9</accession>
<dbReference type="InParanoid" id="A0A024GPI9"/>
<gene>
    <name evidence="2" type="ORF">BN9_098430</name>
</gene>
<sequence>MFEEFRYDASKPAAYSPSRIRQSEQETKHARRDAKRRCFSGMNEVSSERKLSKKSNNCTRVEGKWQERWHSICDECFTRREKCTHFKEQRLRLLITGHNPSTHAWIS</sequence>
<dbReference type="OrthoDB" id="565731at2759"/>
<comment type="caution">
    <text evidence="2">The sequence shown here is derived from an EMBL/GenBank/DDBJ whole genome shotgun (WGS) entry which is preliminary data.</text>
</comment>
<evidence type="ECO:0000313" key="3">
    <source>
        <dbReference type="Proteomes" id="UP000053237"/>
    </source>
</evidence>
<protein>
    <submittedName>
        <fullName evidence="2">Uncharacterized protein</fullName>
    </submittedName>
</protein>
<dbReference type="Proteomes" id="UP000053237">
    <property type="component" value="Unassembled WGS sequence"/>
</dbReference>
<dbReference type="AlphaFoldDB" id="A0A024GPI9"/>
<proteinExistence type="predicted"/>
<organism evidence="2 3">
    <name type="scientific">Albugo candida</name>
    <dbReference type="NCBI Taxonomy" id="65357"/>
    <lineage>
        <taxon>Eukaryota</taxon>
        <taxon>Sar</taxon>
        <taxon>Stramenopiles</taxon>
        <taxon>Oomycota</taxon>
        <taxon>Peronosporomycetes</taxon>
        <taxon>Albuginales</taxon>
        <taxon>Albuginaceae</taxon>
        <taxon>Albugo</taxon>
    </lineage>
</organism>
<dbReference type="STRING" id="65357.A0A024GPI9"/>
<keyword evidence="3" id="KW-1185">Reference proteome</keyword>